<comment type="caution">
    <text evidence="1">The sequence shown here is derived from an EMBL/GenBank/DDBJ whole genome shotgun (WGS) entry which is preliminary data.</text>
</comment>
<keyword evidence="2" id="KW-1185">Reference proteome</keyword>
<proteinExistence type="predicted"/>
<evidence type="ECO:0000313" key="2">
    <source>
        <dbReference type="Proteomes" id="UP001239111"/>
    </source>
</evidence>
<accession>A0ACC2NNI3</accession>
<evidence type="ECO:0000313" key="1">
    <source>
        <dbReference type="EMBL" id="KAJ8671100.1"/>
    </source>
</evidence>
<reference evidence="1" key="1">
    <citation type="submission" date="2023-04" db="EMBL/GenBank/DDBJ databases">
        <title>A chromosome-level genome assembly of the parasitoid wasp Eretmocerus hayati.</title>
        <authorList>
            <person name="Zhong Y."/>
            <person name="Liu S."/>
            <person name="Liu Y."/>
        </authorList>
    </citation>
    <scope>NUCLEOTIDE SEQUENCE</scope>
    <source>
        <strain evidence="1">ZJU_SS_LIU_2023</strain>
    </source>
</reference>
<name>A0ACC2NNI3_9HYME</name>
<gene>
    <name evidence="1" type="ORF">QAD02_002359</name>
</gene>
<dbReference type="EMBL" id="CM056743">
    <property type="protein sequence ID" value="KAJ8671100.1"/>
    <property type="molecule type" value="Genomic_DNA"/>
</dbReference>
<organism evidence="1 2">
    <name type="scientific">Eretmocerus hayati</name>
    <dbReference type="NCBI Taxonomy" id="131215"/>
    <lineage>
        <taxon>Eukaryota</taxon>
        <taxon>Metazoa</taxon>
        <taxon>Ecdysozoa</taxon>
        <taxon>Arthropoda</taxon>
        <taxon>Hexapoda</taxon>
        <taxon>Insecta</taxon>
        <taxon>Pterygota</taxon>
        <taxon>Neoptera</taxon>
        <taxon>Endopterygota</taxon>
        <taxon>Hymenoptera</taxon>
        <taxon>Apocrita</taxon>
        <taxon>Proctotrupomorpha</taxon>
        <taxon>Chalcidoidea</taxon>
        <taxon>Aphelinidae</taxon>
        <taxon>Aphelininae</taxon>
        <taxon>Eretmocerus</taxon>
    </lineage>
</organism>
<dbReference type="Proteomes" id="UP001239111">
    <property type="component" value="Chromosome 3"/>
</dbReference>
<protein>
    <submittedName>
        <fullName evidence="1">Uncharacterized protein</fullName>
    </submittedName>
</protein>
<sequence>MTKFGKIDEAFQTLPPIFASSFDRARQITEIKLDQLSKKLEGKSENPRKWELSFDKIKSLWGTVFKPNNPISGSKIKSLWGKRKREFKVVPNSRSNQSTMLRRDAHGTVNSCIPLAVSDIRSESNYRDADMKGSVIGEFPDTALLDSIRSSFFTNFEHSYAPQEYECAIVPESGAICSIPSNVPDEASNNALVKDMPVNGD</sequence>